<proteinExistence type="predicted"/>
<gene>
    <name evidence="1" type="ORF">SAMN05421747_102271</name>
</gene>
<name>A0A1I1F7B2_9SPHI</name>
<dbReference type="STRING" id="623281.SAMN05421747_102271"/>
<keyword evidence="2" id="KW-1185">Reference proteome</keyword>
<reference evidence="1 2" key="1">
    <citation type="submission" date="2016-10" db="EMBL/GenBank/DDBJ databases">
        <authorList>
            <person name="de Groot N.N."/>
        </authorList>
    </citation>
    <scope>NUCLEOTIDE SEQUENCE [LARGE SCALE GENOMIC DNA]</scope>
    <source>
        <strain evidence="1 2">DSM 22900</strain>
    </source>
</reference>
<evidence type="ECO:0000313" key="1">
    <source>
        <dbReference type="EMBL" id="SFB94846.1"/>
    </source>
</evidence>
<sequence length="40" mass="4659">MANSNTYAINYLFQKAGCKNKNYNVNSQIVIKIRLTFNNF</sequence>
<organism evidence="1 2">
    <name type="scientific">Parapedobacter composti</name>
    <dbReference type="NCBI Taxonomy" id="623281"/>
    <lineage>
        <taxon>Bacteria</taxon>
        <taxon>Pseudomonadati</taxon>
        <taxon>Bacteroidota</taxon>
        <taxon>Sphingobacteriia</taxon>
        <taxon>Sphingobacteriales</taxon>
        <taxon>Sphingobacteriaceae</taxon>
        <taxon>Parapedobacter</taxon>
    </lineage>
</organism>
<accession>A0A1I1F7B2</accession>
<dbReference type="Proteomes" id="UP000199577">
    <property type="component" value="Unassembled WGS sequence"/>
</dbReference>
<protein>
    <submittedName>
        <fullName evidence="1">Uncharacterized protein</fullName>
    </submittedName>
</protein>
<dbReference type="EMBL" id="FOLL01000002">
    <property type="protein sequence ID" value="SFB94846.1"/>
    <property type="molecule type" value="Genomic_DNA"/>
</dbReference>
<evidence type="ECO:0000313" key="2">
    <source>
        <dbReference type="Proteomes" id="UP000199577"/>
    </source>
</evidence>
<dbReference type="AlphaFoldDB" id="A0A1I1F7B2"/>